<sequence length="555" mass="59240">MSVGARADRWRTFLPERTVLVAARTVTSSTRLLEVLPALFGDDPRVEVLFGYDSTSAFNGGVLDLLGAHKVRVIGWEEAGEGPCDLVLTATENASFGHLRAPVLVLPHGVGFHKMVPDARGPGRRLSGVVPAALLESERSWYAVSHPGQAGQLAAARPDLAGRTLLVGDPCYDRLLDSRAARTRYRRALGLQEGDGRRLVVVSSTWGTQSLIGTVPDLPRRLLAELPLDDYAVAAILHPNVWFGHSPWQIRTLQRAALDAGLLLIPPFAGWQAAVLAGDIVLGDHGSVTLYAAALGRPVLLAAFGEESVPGTAMDGLGRRAPRLDAAKGLREQIESELACHRPETAGELARLAFQDPGTALARLRSAVYGLLHLAEPPAPVRRPAAFADPVPERRRDTAQVINSVLVREAGAWVIEVRRFPAAARPGREESDRSFSHLVSDLADGGHGWAESASVVTRGDPVSSAEESLRRLAALRHGHPGCALAAVRLPDGGALLLTRDGRTVRAAGRGEPDDPAVLSAVGYVCLRAGLPMAGAFRVRLGGRAREVSLSPWPER</sequence>
<dbReference type="AlphaFoldDB" id="A0A3A9Z640"/>
<dbReference type="EMBL" id="RBAL01000004">
    <property type="protein sequence ID" value="RKN43753.1"/>
    <property type="molecule type" value="Genomic_DNA"/>
</dbReference>
<evidence type="ECO:0000313" key="1">
    <source>
        <dbReference type="EMBL" id="RKN43753.1"/>
    </source>
</evidence>
<keyword evidence="2" id="KW-1185">Reference proteome</keyword>
<dbReference type="OrthoDB" id="3661391at2"/>
<gene>
    <name evidence="1" type="ORF">D7294_08465</name>
</gene>
<proteinExistence type="predicted"/>
<evidence type="ECO:0008006" key="3">
    <source>
        <dbReference type="Google" id="ProtNLM"/>
    </source>
</evidence>
<dbReference type="SUPFAM" id="SSF53756">
    <property type="entry name" value="UDP-Glycosyltransferase/glycogen phosphorylase"/>
    <property type="match status" value="1"/>
</dbReference>
<comment type="caution">
    <text evidence="1">The sequence shown here is derived from an EMBL/GenBank/DDBJ whole genome shotgun (WGS) entry which is preliminary data.</text>
</comment>
<dbReference type="Proteomes" id="UP000272474">
    <property type="component" value="Unassembled WGS sequence"/>
</dbReference>
<accession>A0A3A9Z640</accession>
<name>A0A3A9Z640_9ACTN</name>
<organism evidence="1 2">
    <name type="scientific">Streptomyces hoynatensis</name>
    <dbReference type="NCBI Taxonomy" id="1141874"/>
    <lineage>
        <taxon>Bacteria</taxon>
        <taxon>Bacillati</taxon>
        <taxon>Actinomycetota</taxon>
        <taxon>Actinomycetes</taxon>
        <taxon>Kitasatosporales</taxon>
        <taxon>Streptomycetaceae</taxon>
        <taxon>Streptomyces</taxon>
    </lineage>
</organism>
<evidence type="ECO:0000313" key="2">
    <source>
        <dbReference type="Proteomes" id="UP000272474"/>
    </source>
</evidence>
<protein>
    <recommendedName>
        <fullName evidence="3">Translation initiation factor 2</fullName>
    </recommendedName>
</protein>
<reference evidence="1 2" key="1">
    <citation type="journal article" date="2014" name="Int. J. Syst. Evol. Microbiol.">
        <title>Streptomyces hoynatensis sp. nov., isolated from deep marine sediment.</title>
        <authorList>
            <person name="Veyisoglu A."/>
            <person name="Sahin N."/>
        </authorList>
    </citation>
    <scope>NUCLEOTIDE SEQUENCE [LARGE SCALE GENOMIC DNA]</scope>
    <source>
        <strain evidence="1 2">KCTC 29097</strain>
    </source>
</reference>